<dbReference type="InterPro" id="IPR046867">
    <property type="entry name" value="AldOxase/xan_DH_MoCoBD2"/>
</dbReference>
<dbReference type="RefSeq" id="WP_185088304.1">
    <property type="nucleotide sequence ID" value="NZ_JACHJB010000003.1"/>
</dbReference>
<dbReference type="PANTHER" id="PTHR11908">
    <property type="entry name" value="XANTHINE DEHYDROGENASE"/>
    <property type="match status" value="1"/>
</dbReference>
<dbReference type="Proteomes" id="UP000583800">
    <property type="component" value="Unassembled WGS sequence"/>
</dbReference>
<dbReference type="PANTHER" id="PTHR11908:SF132">
    <property type="entry name" value="ALDEHYDE OXIDASE 1-RELATED"/>
    <property type="match status" value="1"/>
</dbReference>
<comment type="caution">
    <text evidence="5">The sequence shown here is derived from an EMBL/GenBank/DDBJ whole genome shotgun (WGS) entry which is preliminary data.</text>
</comment>
<keyword evidence="1" id="KW-0500">Molybdenum</keyword>
<dbReference type="SUPFAM" id="SSF56003">
    <property type="entry name" value="Molybdenum cofactor-binding domain"/>
    <property type="match status" value="1"/>
</dbReference>
<feature type="compositionally biased region" description="Basic and acidic residues" evidence="3">
    <location>
        <begin position="23"/>
        <end position="37"/>
    </location>
</feature>
<protein>
    <submittedName>
        <fullName evidence="5">Carbon-monoxide dehydrogenase large subunit</fullName>
        <ecNumber evidence="5">1.2.7.4</ecNumber>
    </submittedName>
</protein>
<evidence type="ECO:0000259" key="4">
    <source>
        <dbReference type="SMART" id="SM01008"/>
    </source>
</evidence>
<dbReference type="InterPro" id="IPR037165">
    <property type="entry name" value="AldOxase/xan_DH_Mopterin-bd_sf"/>
</dbReference>
<evidence type="ECO:0000313" key="6">
    <source>
        <dbReference type="Proteomes" id="UP000583800"/>
    </source>
</evidence>
<keyword evidence="6" id="KW-1185">Reference proteome</keyword>
<sequence>MTELDPGLLGEQIAESGQLSEPDGGHEIGRARRRKEDQRLLTGHTRWTDNLQQPGMLYVMFMRSPMAHARITRVDVSGARDLPGVVAAFSGRDFAEEQGSLPCAWPVSEDIVIPDHPPMAVSEVRYVGEAVACVIATDRYRAADALEAIEVDYEPLPAVMDMREALTPGSPKVHEAGNKAFSVKITSGDVEAALRDAPVLIDRTYVQQRLIPSAMEPRAVLASTDGDTFTLWSSTQIPHVLRVMLAVTTGIPEHRLRVIAPDVGGGFGSKLQVTAEEVLCLLLTRRLGVPVKWTESRSEGNLTVHHGRDQIQHLTLAAEADGRIRGLRVELLADMGAYLMLVTPGVPMLGASMFNGIYKMEAYEFGCTGVFTTKMPTDAYRGAGRPEATFAIERIIDELAAELGMDPIEVRRRNWIRHDEFPYTTVSGLTYDSGDYEAATERALALFGYDKLRAEQADRRDRGDPVQLGIGVSTYTEMCGLAPSRMLGMANYGAGGWEHGSVRMLPTGKVEVITGTSPHGQGHVTAWSQIVADSLGVPFDDVTVLHGDTAIAHKGMDTYGSRSLVVGGMAVLQACEKVKVKARKLAAHLLECSPDDLEFDGGAFKVRGTGAAKTIQELAFAAFTAHDLPEGVEARLDSDATYDPDNYSFPHGTHLCAMEVDTETGQVRIRSYVAVDDVGKVINPLIVRGQVHGGIAQGIAQALFEEAVHDADGNLLTTTMADYLLPSAADLPDFTTDRTETPSTGNPLGVKGVGEAGTIASTPAVVNAVVDALRPYGIHDVRMPCTPERIWRALEGARS</sequence>
<dbReference type="SUPFAM" id="SSF54665">
    <property type="entry name" value="CO dehydrogenase molybdoprotein N-domain-like"/>
    <property type="match status" value="1"/>
</dbReference>
<proteinExistence type="predicted"/>
<dbReference type="Gene3D" id="3.90.1170.50">
    <property type="entry name" value="Aldehyde oxidase/xanthine dehydrogenase, a/b hammerhead"/>
    <property type="match status" value="1"/>
</dbReference>
<reference evidence="5 6" key="1">
    <citation type="submission" date="2020-08" db="EMBL/GenBank/DDBJ databases">
        <title>Sequencing the genomes of 1000 actinobacteria strains.</title>
        <authorList>
            <person name="Klenk H.-P."/>
        </authorList>
    </citation>
    <scope>NUCLEOTIDE SEQUENCE [LARGE SCALE GENOMIC DNA]</scope>
    <source>
        <strain evidence="5 6">DSM 45913</strain>
    </source>
</reference>
<dbReference type="Pfam" id="PF02738">
    <property type="entry name" value="MoCoBD_1"/>
    <property type="match status" value="1"/>
</dbReference>
<evidence type="ECO:0000256" key="3">
    <source>
        <dbReference type="SAM" id="MobiDB-lite"/>
    </source>
</evidence>
<name>A0A7X0EZS7_9ACTN</name>
<feature type="domain" description="Aldehyde oxidase/xanthine dehydrogenase a/b hammerhead" evidence="4">
    <location>
        <begin position="42"/>
        <end position="157"/>
    </location>
</feature>
<gene>
    <name evidence="5" type="ORF">FHU36_007109</name>
</gene>
<organism evidence="5 6">
    <name type="scientific">Nonomuraea muscovyensis</name>
    <dbReference type="NCBI Taxonomy" id="1124761"/>
    <lineage>
        <taxon>Bacteria</taxon>
        <taxon>Bacillati</taxon>
        <taxon>Actinomycetota</taxon>
        <taxon>Actinomycetes</taxon>
        <taxon>Streptosporangiales</taxon>
        <taxon>Streptosporangiaceae</taxon>
        <taxon>Nonomuraea</taxon>
    </lineage>
</organism>
<evidence type="ECO:0000256" key="1">
    <source>
        <dbReference type="ARBA" id="ARBA00022505"/>
    </source>
</evidence>
<keyword evidence="2 5" id="KW-0560">Oxidoreductase</keyword>
<accession>A0A7X0EZS7</accession>
<evidence type="ECO:0000256" key="2">
    <source>
        <dbReference type="ARBA" id="ARBA00023002"/>
    </source>
</evidence>
<dbReference type="AlphaFoldDB" id="A0A7X0EZS7"/>
<dbReference type="GO" id="GO:0005506">
    <property type="term" value="F:iron ion binding"/>
    <property type="evidence" value="ECO:0007669"/>
    <property type="project" value="InterPro"/>
</dbReference>
<dbReference type="GO" id="GO:0043885">
    <property type="term" value="F:anaerobic carbon-monoxide dehydrogenase activity"/>
    <property type="evidence" value="ECO:0007669"/>
    <property type="project" value="UniProtKB-EC"/>
</dbReference>
<dbReference type="InterPro" id="IPR000674">
    <property type="entry name" value="Ald_Oxase/Xan_DH_a/b"/>
</dbReference>
<dbReference type="InterPro" id="IPR008274">
    <property type="entry name" value="AldOxase/xan_DH_MoCoBD1"/>
</dbReference>
<feature type="region of interest" description="Disordered" evidence="3">
    <location>
        <begin position="1"/>
        <end position="37"/>
    </location>
</feature>
<dbReference type="Pfam" id="PF20256">
    <property type="entry name" value="MoCoBD_2"/>
    <property type="match status" value="1"/>
</dbReference>
<dbReference type="Pfam" id="PF01315">
    <property type="entry name" value="Ald_Xan_dh_C"/>
    <property type="match status" value="1"/>
</dbReference>
<dbReference type="InterPro" id="IPR016208">
    <property type="entry name" value="Ald_Oxase/xanthine_DH-like"/>
</dbReference>
<dbReference type="Gene3D" id="3.30.365.10">
    <property type="entry name" value="Aldehyde oxidase/xanthine dehydrogenase, molybdopterin binding domain"/>
    <property type="match status" value="4"/>
</dbReference>
<dbReference type="InterPro" id="IPR036856">
    <property type="entry name" value="Ald_Oxase/Xan_DH_a/b_sf"/>
</dbReference>
<dbReference type="SMART" id="SM01008">
    <property type="entry name" value="Ald_Xan_dh_C"/>
    <property type="match status" value="1"/>
</dbReference>
<dbReference type="EC" id="1.2.7.4" evidence="5"/>
<evidence type="ECO:0000313" key="5">
    <source>
        <dbReference type="EMBL" id="MBB6350537.1"/>
    </source>
</evidence>
<dbReference type="EMBL" id="JACHJB010000003">
    <property type="protein sequence ID" value="MBB6350537.1"/>
    <property type="molecule type" value="Genomic_DNA"/>
</dbReference>